<name>A0A9W6V205_9ACTN</name>
<proteinExistence type="predicted"/>
<feature type="region of interest" description="Disordered" evidence="1">
    <location>
        <begin position="52"/>
        <end position="109"/>
    </location>
</feature>
<gene>
    <name evidence="2" type="ORF">Kpho02_17990</name>
</gene>
<evidence type="ECO:0000313" key="2">
    <source>
        <dbReference type="EMBL" id="GLW69500.1"/>
    </source>
</evidence>
<sequence length="109" mass="11264">MSCLLRLLGLAGILWMFGMGVFGHDWSLAGLVIPVSTFVLFVADQVGRSEARHLQEAAAARERERRRAEAEQEAPAGSPAGSDGPPAGSDGPPAGSDGDGPDAIPADPR</sequence>
<dbReference type="Proteomes" id="UP001165041">
    <property type="component" value="Unassembled WGS sequence"/>
</dbReference>
<comment type="caution">
    <text evidence="2">The sequence shown here is derived from an EMBL/GenBank/DDBJ whole genome shotgun (WGS) entry which is preliminary data.</text>
</comment>
<dbReference type="EMBL" id="BSSA01000004">
    <property type="protein sequence ID" value="GLW69500.1"/>
    <property type="molecule type" value="Genomic_DNA"/>
</dbReference>
<dbReference type="AlphaFoldDB" id="A0A9W6V205"/>
<protein>
    <submittedName>
        <fullName evidence="2">Uncharacterized protein</fullName>
    </submittedName>
</protein>
<dbReference type="RefSeq" id="WP_285735384.1">
    <property type="nucleotide sequence ID" value="NZ_BSSA01000004.1"/>
</dbReference>
<evidence type="ECO:0000313" key="3">
    <source>
        <dbReference type="Proteomes" id="UP001165041"/>
    </source>
</evidence>
<evidence type="ECO:0000256" key="1">
    <source>
        <dbReference type="SAM" id="MobiDB-lite"/>
    </source>
</evidence>
<reference evidence="2" key="1">
    <citation type="submission" date="2023-02" db="EMBL/GenBank/DDBJ databases">
        <title>Kitasatospora phosalacinea NBRC 14627.</title>
        <authorList>
            <person name="Ichikawa N."/>
            <person name="Sato H."/>
            <person name="Tonouchi N."/>
        </authorList>
    </citation>
    <scope>NUCLEOTIDE SEQUENCE</scope>
    <source>
        <strain evidence="2">NBRC 14627</strain>
    </source>
</reference>
<feature type="compositionally biased region" description="Low complexity" evidence="1">
    <location>
        <begin position="73"/>
        <end position="109"/>
    </location>
</feature>
<organism evidence="2 3">
    <name type="scientific">Kitasatospora phosalacinea</name>
    <dbReference type="NCBI Taxonomy" id="2065"/>
    <lineage>
        <taxon>Bacteria</taxon>
        <taxon>Bacillati</taxon>
        <taxon>Actinomycetota</taxon>
        <taxon>Actinomycetes</taxon>
        <taxon>Kitasatosporales</taxon>
        <taxon>Streptomycetaceae</taxon>
        <taxon>Kitasatospora</taxon>
    </lineage>
</organism>
<accession>A0A9W6V205</accession>
<feature type="compositionally biased region" description="Basic and acidic residues" evidence="1">
    <location>
        <begin position="52"/>
        <end position="70"/>
    </location>
</feature>